<dbReference type="PANTHER" id="PTHR30061:SF50">
    <property type="entry name" value="MALTOSE_MALTODEXTRIN-BINDING PERIPLASMIC PROTEIN"/>
    <property type="match status" value="1"/>
</dbReference>
<evidence type="ECO:0000256" key="3">
    <source>
        <dbReference type="ARBA" id="ARBA00022729"/>
    </source>
</evidence>
<dbReference type="Pfam" id="PF13416">
    <property type="entry name" value="SBP_bac_8"/>
    <property type="match status" value="1"/>
</dbReference>
<evidence type="ECO:0000256" key="2">
    <source>
        <dbReference type="ARBA" id="ARBA00022448"/>
    </source>
</evidence>
<dbReference type="KEGG" id="ppsc:EHS13_13125"/>
<dbReference type="GO" id="GO:1901982">
    <property type="term" value="F:maltose binding"/>
    <property type="evidence" value="ECO:0007669"/>
    <property type="project" value="TreeGrafter"/>
</dbReference>
<evidence type="ECO:0000313" key="4">
    <source>
        <dbReference type="EMBL" id="QGQ95752.1"/>
    </source>
</evidence>
<protein>
    <submittedName>
        <fullName evidence="4">Extracellular solute-binding protein</fullName>
    </submittedName>
</protein>
<evidence type="ECO:0000256" key="1">
    <source>
        <dbReference type="ARBA" id="ARBA00008520"/>
    </source>
</evidence>
<evidence type="ECO:0000313" key="5">
    <source>
        <dbReference type="Proteomes" id="UP000426246"/>
    </source>
</evidence>
<dbReference type="AlphaFoldDB" id="A0A6B8RJJ7"/>
<dbReference type="EMBL" id="CP034235">
    <property type="protein sequence ID" value="QGQ95752.1"/>
    <property type="molecule type" value="Genomic_DNA"/>
</dbReference>
<dbReference type="SUPFAM" id="SSF53850">
    <property type="entry name" value="Periplasmic binding protein-like II"/>
    <property type="match status" value="1"/>
</dbReference>
<comment type="similarity">
    <text evidence="1">Belongs to the bacterial solute-binding protein 1 family.</text>
</comment>
<keyword evidence="2" id="KW-0813">Transport</keyword>
<keyword evidence="3" id="KW-0732">Signal</keyword>
<name>A0A6B8RJJ7_9BACL</name>
<reference evidence="5" key="1">
    <citation type="submission" date="2018-11" db="EMBL/GenBank/DDBJ databases">
        <title>Complete genome sequence of Paenibacillus sp. ML311-T8.</title>
        <authorList>
            <person name="Nam Y.-D."/>
            <person name="Kang J."/>
            <person name="Chung W.-H."/>
            <person name="Park Y.S."/>
        </authorList>
    </citation>
    <scope>NUCLEOTIDE SEQUENCE [LARGE SCALE GENOMIC DNA]</scope>
    <source>
        <strain evidence="5">ML311-T8</strain>
    </source>
</reference>
<dbReference type="GO" id="GO:0015768">
    <property type="term" value="P:maltose transport"/>
    <property type="evidence" value="ECO:0007669"/>
    <property type="project" value="TreeGrafter"/>
</dbReference>
<accession>A0A6B8RJJ7</accession>
<proteinExistence type="inferred from homology"/>
<dbReference type="PANTHER" id="PTHR30061">
    <property type="entry name" value="MALTOSE-BINDING PERIPLASMIC PROTEIN"/>
    <property type="match status" value="1"/>
</dbReference>
<organism evidence="4 5">
    <name type="scientific">Paenibacillus psychroresistens</name>
    <dbReference type="NCBI Taxonomy" id="1778678"/>
    <lineage>
        <taxon>Bacteria</taxon>
        <taxon>Bacillati</taxon>
        <taxon>Bacillota</taxon>
        <taxon>Bacilli</taxon>
        <taxon>Bacillales</taxon>
        <taxon>Paenibacillaceae</taxon>
        <taxon>Paenibacillus</taxon>
    </lineage>
</organism>
<keyword evidence="5" id="KW-1185">Reference proteome</keyword>
<dbReference type="Gene3D" id="3.40.190.10">
    <property type="entry name" value="Periplasmic binding protein-like II"/>
    <property type="match status" value="1"/>
</dbReference>
<gene>
    <name evidence="4" type="ORF">EHS13_13125</name>
</gene>
<sequence>MKCAKEYSALTRKRSLLMLFIIFGLSIILLSQCTKSVQQPEKTITDKVVTGVGKNNDTTSILESQTLKVTVSMQPAEFALLQKQSDEYTKNNEDIHVELKNIPDGYSELKKANQMGDAPDLMLMDNLWVNEFAALGFLRPIDEFFTGEQQSKGIMTLMNQVKWNGYMWAIPKDVDPYILVWNKDIAKENKWQHAPESAEEWIAWNKTLMHPELGKFGIYINPTDPYAILSVLSSFTDEPSQTSYLTSLRDPLIIKKIESFFVPQEEIYNAALLKQNYPAFSANTDPWILLRLGTIAAMVTTVSEYKEHESSYIELAALKTNSLATYETINNGLLKGRSYAISSRSKNEILAINWIKEMTSVGTDLIVWDEAKLLRSIPTAYLATPISNDANSNSYSWLINHGKALPVEPETNKKISTFKNEWNQVWQGKQNFSSFLESSAKLWIENKSSFSYLSP</sequence>
<dbReference type="Proteomes" id="UP000426246">
    <property type="component" value="Chromosome"/>
</dbReference>
<dbReference type="GO" id="GO:0042956">
    <property type="term" value="P:maltodextrin transmembrane transport"/>
    <property type="evidence" value="ECO:0007669"/>
    <property type="project" value="TreeGrafter"/>
</dbReference>
<dbReference type="GO" id="GO:0055052">
    <property type="term" value="C:ATP-binding cassette (ABC) transporter complex, substrate-binding subunit-containing"/>
    <property type="evidence" value="ECO:0007669"/>
    <property type="project" value="TreeGrafter"/>
</dbReference>
<dbReference type="InterPro" id="IPR006059">
    <property type="entry name" value="SBP"/>
</dbReference>